<reference evidence="1 2" key="1">
    <citation type="submission" date="2020-08" db="EMBL/GenBank/DDBJ databases">
        <title>Genomic Encyclopedia of Type Strains, Phase IV (KMG-IV): sequencing the most valuable type-strain genomes for metagenomic binning, comparative biology and taxonomic classification.</title>
        <authorList>
            <person name="Goeker M."/>
        </authorList>
    </citation>
    <scope>NUCLEOTIDE SEQUENCE [LARGE SCALE GENOMIC DNA]</scope>
    <source>
        <strain evidence="1 2">DSM 17454</strain>
    </source>
</reference>
<dbReference type="Proteomes" id="UP000532373">
    <property type="component" value="Unassembled WGS sequence"/>
</dbReference>
<evidence type="ECO:0000313" key="2">
    <source>
        <dbReference type="Proteomes" id="UP000532373"/>
    </source>
</evidence>
<gene>
    <name evidence="1" type="ORF">HNQ96_004847</name>
</gene>
<dbReference type="AlphaFoldDB" id="A0A8E1WHD6"/>
<sequence length="40" mass="4280">MTDCGAASQISNIGDWHKRYAEETLADALLSSVIPDLASE</sequence>
<accession>A0A8E1WHD6</accession>
<name>A0A8E1WHD6_9HYPH</name>
<comment type="caution">
    <text evidence="1">The sequence shown here is derived from an EMBL/GenBank/DDBJ whole genome shotgun (WGS) entry which is preliminary data.</text>
</comment>
<dbReference type="EMBL" id="JACHGI010000013">
    <property type="protein sequence ID" value="MBB6468960.1"/>
    <property type="molecule type" value="Genomic_DNA"/>
</dbReference>
<evidence type="ECO:0000313" key="1">
    <source>
        <dbReference type="EMBL" id="MBB6468960.1"/>
    </source>
</evidence>
<protein>
    <submittedName>
        <fullName evidence="1">Uncharacterized protein</fullName>
    </submittedName>
</protein>
<organism evidence="1 2">
    <name type="scientific">Aminobacter carboxidus</name>
    <dbReference type="NCBI Taxonomy" id="376165"/>
    <lineage>
        <taxon>Bacteria</taxon>
        <taxon>Pseudomonadati</taxon>
        <taxon>Pseudomonadota</taxon>
        <taxon>Alphaproteobacteria</taxon>
        <taxon>Hyphomicrobiales</taxon>
        <taxon>Phyllobacteriaceae</taxon>
        <taxon>Aminobacter</taxon>
    </lineage>
</organism>
<proteinExistence type="predicted"/>